<dbReference type="RefSeq" id="WP_057763946.1">
    <property type="nucleotide sequence ID" value="NZ_LMBX01000010.1"/>
</dbReference>
<name>A0A4R1B469_9BACI</name>
<evidence type="ECO:0000256" key="3">
    <source>
        <dbReference type="SAM" id="Phobius"/>
    </source>
</evidence>
<feature type="transmembrane region" description="Helical" evidence="3">
    <location>
        <begin position="96"/>
        <end position="118"/>
    </location>
</feature>
<feature type="transmembrane region" description="Helical" evidence="3">
    <location>
        <begin position="7"/>
        <end position="26"/>
    </location>
</feature>
<feature type="domain" description="EamA" evidence="4">
    <location>
        <begin position="153"/>
        <end position="287"/>
    </location>
</feature>
<dbReference type="EMBL" id="SJTH01000004">
    <property type="protein sequence ID" value="TCJ05440.1"/>
    <property type="molecule type" value="Genomic_DNA"/>
</dbReference>
<comment type="similarity">
    <text evidence="2">Belongs to the EamA transporter family.</text>
</comment>
<evidence type="ECO:0000256" key="1">
    <source>
        <dbReference type="ARBA" id="ARBA00004127"/>
    </source>
</evidence>
<feature type="transmembrane region" description="Helical" evidence="3">
    <location>
        <begin position="152"/>
        <end position="172"/>
    </location>
</feature>
<dbReference type="AlphaFoldDB" id="A0A4R1B469"/>
<dbReference type="OrthoDB" id="6707571at2"/>
<organism evidence="5 6">
    <name type="scientific">Cytobacillus praedii</name>
    <dbReference type="NCBI Taxonomy" id="1742358"/>
    <lineage>
        <taxon>Bacteria</taxon>
        <taxon>Bacillati</taxon>
        <taxon>Bacillota</taxon>
        <taxon>Bacilli</taxon>
        <taxon>Bacillales</taxon>
        <taxon>Bacillaceae</taxon>
        <taxon>Cytobacillus</taxon>
    </lineage>
</organism>
<dbReference type="GO" id="GO:0016020">
    <property type="term" value="C:membrane"/>
    <property type="evidence" value="ECO:0007669"/>
    <property type="project" value="InterPro"/>
</dbReference>
<evidence type="ECO:0000313" key="6">
    <source>
        <dbReference type="Proteomes" id="UP000293846"/>
    </source>
</evidence>
<reference evidence="5 6" key="1">
    <citation type="submission" date="2019-03" db="EMBL/GenBank/DDBJ databases">
        <authorList>
            <person name="Jensen L."/>
            <person name="Storgaard J."/>
            <person name="Sulaj E."/>
            <person name="Schramm A."/>
            <person name="Marshall I.P.G."/>
        </authorList>
    </citation>
    <scope>NUCLEOTIDE SEQUENCE [LARGE SCALE GENOMIC DNA]</scope>
    <source>
        <strain evidence="5 6">2017H2G3</strain>
    </source>
</reference>
<dbReference type="Pfam" id="PF00892">
    <property type="entry name" value="EamA"/>
    <property type="match status" value="2"/>
</dbReference>
<keyword evidence="3" id="KW-0472">Membrane</keyword>
<sequence length="305" mass="33362">MKNILPYIMIASGASLWGIIAFFVKGLGNYNFTAMEIVAIRVIFAAIFLLIIGIVRYPKEMKLKQVKDVRLFVGTGILSIVFFNFCYFTTISQMNISVAVILLYTSPAFVTILSFMFLKENLTITKIAAVAGTIIGCVLIAGISMGDSNITFIGIITGLGSGLGYALYTIFGKFALEKYQPFTITLYTFLIAAIALIPVTRLWTKLEVIMDINVLLYGIGLGLIPTVLAYFLYTWGLEKTEGSKAAIIATVEPVVATVLGVLLYGERLGVFQIIGALLIIGSVLIVNISFRKKRINQSEDTDLAQ</sequence>
<dbReference type="Proteomes" id="UP000293846">
    <property type="component" value="Unassembled WGS sequence"/>
</dbReference>
<feature type="transmembrane region" description="Helical" evidence="3">
    <location>
        <begin position="184"/>
        <end position="203"/>
    </location>
</feature>
<feature type="transmembrane region" description="Helical" evidence="3">
    <location>
        <begin position="38"/>
        <end position="57"/>
    </location>
</feature>
<dbReference type="InterPro" id="IPR000620">
    <property type="entry name" value="EamA_dom"/>
</dbReference>
<dbReference type="STRING" id="1742358.GCA_001439605_04804"/>
<protein>
    <submittedName>
        <fullName evidence="5">EamA family transporter</fullName>
    </submittedName>
</protein>
<accession>A0A4R1B469</accession>
<dbReference type="PANTHER" id="PTHR22911">
    <property type="entry name" value="ACYL-MALONYL CONDENSING ENZYME-RELATED"/>
    <property type="match status" value="1"/>
</dbReference>
<evidence type="ECO:0000256" key="2">
    <source>
        <dbReference type="ARBA" id="ARBA00007362"/>
    </source>
</evidence>
<keyword evidence="3" id="KW-1133">Transmembrane helix</keyword>
<gene>
    <name evidence="5" type="ORF">E0Y62_04630</name>
</gene>
<evidence type="ECO:0000259" key="4">
    <source>
        <dbReference type="Pfam" id="PF00892"/>
    </source>
</evidence>
<feature type="domain" description="EamA" evidence="4">
    <location>
        <begin position="7"/>
        <end position="141"/>
    </location>
</feature>
<feature type="transmembrane region" description="Helical" evidence="3">
    <location>
        <begin position="270"/>
        <end position="290"/>
    </location>
</feature>
<comment type="subcellular location">
    <subcellularLocation>
        <location evidence="1">Endomembrane system</location>
        <topology evidence="1">Multi-pass membrane protein</topology>
    </subcellularLocation>
</comment>
<feature type="transmembrane region" description="Helical" evidence="3">
    <location>
        <begin position="127"/>
        <end position="146"/>
    </location>
</feature>
<feature type="transmembrane region" description="Helical" evidence="3">
    <location>
        <begin position="245"/>
        <end position="264"/>
    </location>
</feature>
<dbReference type="SUPFAM" id="SSF103481">
    <property type="entry name" value="Multidrug resistance efflux transporter EmrE"/>
    <property type="match status" value="2"/>
</dbReference>
<evidence type="ECO:0000313" key="5">
    <source>
        <dbReference type="EMBL" id="TCJ05440.1"/>
    </source>
</evidence>
<feature type="transmembrane region" description="Helical" evidence="3">
    <location>
        <begin position="215"/>
        <end position="233"/>
    </location>
</feature>
<proteinExistence type="inferred from homology"/>
<dbReference type="PANTHER" id="PTHR22911:SF79">
    <property type="entry name" value="MOBA-LIKE NTP TRANSFERASE DOMAIN-CONTAINING PROTEIN"/>
    <property type="match status" value="1"/>
</dbReference>
<keyword evidence="6" id="KW-1185">Reference proteome</keyword>
<feature type="transmembrane region" description="Helical" evidence="3">
    <location>
        <begin position="69"/>
        <end position="90"/>
    </location>
</feature>
<keyword evidence="3" id="KW-0812">Transmembrane</keyword>
<dbReference type="InterPro" id="IPR037185">
    <property type="entry name" value="EmrE-like"/>
</dbReference>
<dbReference type="Gene3D" id="1.10.3730.20">
    <property type="match status" value="2"/>
</dbReference>
<comment type="caution">
    <text evidence="5">The sequence shown here is derived from an EMBL/GenBank/DDBJ whole genome shotgun (WGS) entry which is preliminary data.</text>
</comment>